<feature type="domain" description="Rubicon Homology" evidence="3">
    <location>
        <begin position="349"/>
        <end position="550"/>
    </location>
</feature>
<evidence type="ECO:0000256" key="2">
    <source>
        <dbReference type="SAM" id="MobiDB-lite"/>
    </source>
</evidence>
<name>S7PAL5_MYOBR</name>
<evidence type="ECO:0000256" key="1">
    <source>
        <dbReference type="ARBA" id="ARBA00023006"/>
    </source>
</evidence>
<dbReference type="GO" id="GO:1901981">
    <property type="term" value="F:phosphatidylinositol phosphate binding"/>
    <property type="evidence" value="ECO:0007669"/>
    <property type="project" value="TreeGrafter"/>
</dbReference>
<keyword evidence="5" id="KW-1185">Reference proteome</keyword>
<protein>
    <recommendedName>
        <fullName evidence="3">Rubicon Homology domain-containing protein</fullName>
    </recommendedName>
</protein>
<dbReference type="PANTHER" id="PTHR45971:SF2">
    <property type="entry name" value="PROTEIN ASSOCIATED WITH UVRAG AS AUTOPHAGY ENHANCER"/>
    <property type="match status" value="1"/>
</dbReference>
<evidence type="ECO:0000313" key="4">
    <source>
        <dbReference type="EMBL" id="EPQ04717.1"/>
    </source>
</evidence>
<proteinExistence type="predicted"/>
<dbReference type="GO" id="GO:0000421">
    <property type="term" value="C:autophagosome membrane"/>
    <property type="evidence" value="ECO:0007669"/>
    <property type="project" value="TreeGrafter"/>
</dbReference>
<dbReference type="InterPro" id="IPR025258">
    <property type="entry name" value="RH_dom"/>
</dbReference>
<dbReference type="GO" id="GO:0097352">
    <property type="term" value="P:autophagosome maturation"/>
    <property type="evidence" value="ECO:0007669"/>
    <property type="project" value="TreeGrafter"/>
</dbReference>
<dbReference type="EMBL" id="KE161632">
    <property type="protein sequence ID" value="EPQ04717.1"/>
    <property type="molecule type" value="Genomic_DNA"/>
</dbReference>
<sequence length="561" mass="62969">MVSQSSGQQGFPVEPWEGVSDDSGDNDGSPHLLDTDYPSCPSDVRFTRHKAAWINPQDLQPQLQDFPLQVPTVGNIRSNFVGDATSPLGTSPLSLKNSMVETSLWKDTVGSMGSSGKKSSDFSFNPTQELAVPPGRSPWMSPCTSSKILTASLCSEADSACFKPSHLTASTDEGCAVLQVSPVVKTPTYCDVVKEACKCDFDKFVIVELGKFSNTTETCGRSCSSSKSVIYEPNFNSAELIAKELYQVFRKCWMLSEVNYQLAVSLNASGSIVVNEERVRKDFESSVDLGEEIKFNSRIRGTEDWAPPRFQVIVNVHPPHKRDLVVAAQNFFCAGCGTPIEPKFVKRLRYCEYLGKYFCDCCHSYAESCIPARILTMWDFRKYYVSNFSKWLLDSIWHQPIFNLLNISHSRYAKVKELDRVKEIQEQLFHIKKLLKTCRFAESALKEFEQVPRHLTDELYLFSLEDLVRVKKGLLAPSLKDILNASLAHVAGCELCQGKGFICEFCRSTAVIFPFQITTCRRCSECRACFHKQCFQSSECPRCARITARRRLLKSLPSAAT</sequence>
<feature type="region of interest" description="Disordered" evidence="2">
    <location>
        <begin position="1"/>
        <end position="38"/>
    </location>
</feature>
<dbReference type="eggNOG" id="KOG1829">
    <property type="taxonomic scope" value="Eukaryota"/>
</dbReference>
<organism evidence="4 5">
    <name type="scientific">Myotis brandtii</name>
    <name type="common">Brandt's bat</name>
    <dbReference type="NCBI Taxonomy" id="109478"/>
    <lineage>
        <taxon>Eukaryota</taxon>
        <taxon>Metazoa</taxon>
        <taxon>Chordata</taxon>
        <taxon>Craniata</taxon>
        <taxon>Vertebrata</taxon>
        <taxon>Euteleostomi</taxon>
        <taxon>Mammalia</taxon>
        <taxon>Eutheria</taxon>
        <taxon>Laurasiatheria</taxon>
        <taxon>Chiroptera</taxon>
        <taxon>Yangochiroptera</taxon>
        <taxon>Vespertilionidae</taxon>
        <taxon>Myotis</taxon>
    </lineage>
</organism>
<keyword evidence="1" id="KW-0072">Autophagy</keyword>
<accession>S7PAL5</accession>
<dbReference type="PANTHER" id="PTHR45971">
    <property type="entry name" value="PHOX (PX) DOMAIN-CONTAINING PROTEIN"/>
    <property type="match status" value="1"/>
</dbReference>
<evidence type="ECO:0000313" key="5">
    <source>
        <dbReference type="Proteomes" id="UP000052978"/>
    </source>
</evidence>
<dbReference type="AlphaFoldDB" id="S7PAL5"/>
<gene>
    <name evidence="4" type="ORF">D623_10014093</name>
</gene>
<dbReference type="InterPro" id="IPR052428">
    <property type="entry name" value="Autophagy_HostDef_Reg"/>
</dbReference>
<dbReference type="Pfam" id="PF21054">
    <property type="entry name" value="RUBC_PIKBD"/>
    <property type="match status" value="1"/>
</dbReference>
<dbReference type="SMART" id="SM01175">
    <property type="entry name" value="DUF4206"/>
    <property type="match status" value="1"/>
</dbReference>
<dbReference type="InterPro" id="IPR048569">
    <property type="entry name" value="RUBC_PIKBD"/>
</dbReference>
<dbReference type="GO" id="GO:0061909">
    <property type="term" value="P:autophagosome-lysosome fusion"/>
    <property type="evidence" value="ECO:0007669"/>
    <property type="project" value="TreeGrafter"/>
</dbReference>
<reference evidence="4 5" key="1">
    <citation type="journal article" date="2013" name="Nat. Commun.">
        <title>Genome analysis reveals insights into physiology and longevity of the Brandt's bat Myotis brandtii.</title>
        <authorList>
            <person name="Seim I."/>
            <person name="Fang X."/>
            <person name="Xiong Z."/>
            <person name="Lobanov A.V."/>
            <person name="Huang Z."/>
            <person name="Ma S."/>
            <person name="Feng Y."/>
            <person name="Turanov A.A."/>
            <person name="Zhu Y."/>
            <person name="Lenz T.L."/>
            <person name="Gerashchenko M.V."/>
            <person name="Fan D."/>
            <person name="Hee Yim S."/>
            <person name="Yao X."/>
            <person name="Jordan D."/>
            <person name="Xiong Y."/>
            <person name="Ma Y."/>
            <person name="Lyapunov A.N."/>
            <person name="Chen G."/>
            <person name="Kulakova O.I."/>
            <person name="Sun Y."/>
            <person name="Lee S.G."/>
            <person name="Bronson R.T."/>
            <person name="Moskalev A.A."/>
            <person name="Sunyaev S.R."/>
            <person name="Zhang G."/>
            <person name="Krogh A."/>
            <person name="Wang J."/>
            <person name="Gladyshev V.N."/>
        </authorList>
    </citation>
    <scope>NUCLEOTIDE SEQUENCE [LARGE SCALE GENOMIC DNA]</scope>
</reference>
<dbReference type="Pfam" id="PF13901">
    <property type="entry name" value="RH_dom"/>
    <property type="match status" value="1"/>
</dbReference>
<evidence type="ECO:0000259" key="3">
    <source>
        <dbReference type="SMART" id="SM01175"/>
    </source>
</evidence>
<dbReference type="Proteomes" id="UP000052978">
    <property type="component" value="Unassembled WGS sequence"/>
</dbReference>
<dbReference type="GO" id="GO:0061910">
    <property type="term" value="P:autophagosome-endosome fusion"/>
    <property type="evidence" value="ECO:0007669"/>
    <property type="project" value="TreeGrafter"/>
</dbReference>